<protein>
    <submittedName>
        <fullName evidence="4">Lipoprotein</fullName>
    </submittedName>
</protein>
<evidence type="ECO:0000256" key="2">
    <source>
        <dbReference type="SAM" id="SignalP"/>
    </source>
</evidence>
<dbReference type="SMART" id="SM00900">
    <property type="entry name" value="FMN_bind"/>
    <property type="match status" value="1"/>
</dbReference>
<keyword evidence="5" id="KW-1185">Reference proteome</keyword>
<dbReference type="STRING" id="218140.BPSY_0717"/>
<dbReference type="Pfam" id="PF04205">
    <property type="entry name" value="FMN_bind"/>
    <property type="match status" value="1"/>
</dbReference>
<evidence type="ECO:0000313" key="4">
    <source>
        <dbReference type="EMBL" id="KFI82926.1"/>
    </source>
</evidence>
<name>A0A087CI26_9BIFI</name>
<dbReference type="RefSeq" id="WP_033497212.1">
    <property type="nucleotide sequence ID" value="NZ_JALCNH010000001.1"/>
</dbReference>
<dbReference type="OrthoDB" id="3231971at2"/>
<evidence type="ECO:0000256" key="1">
    <source>
        <dbReference type="SAM" id="MobiDB-lite"/>
    </source>
</evidence>
<feature type="signal peptide" evidence="2">
    <location>
        <begin position="1"/>
        <end position="27"/>
    </location>
</feature>
<dbReference type="PROSITE" id="PS51257">
    <property type="entry name" value="PROKAR_LIPOPROTEIN"/>
    <property type="match status" value="1"/>
</dbReference>
<feature type="domain" description="FMN-binding" evidence="3">
    <location>
        <begin position="94"/>
        <end position="172"/>
    </location>
</feature>
<dbReference type="InterPro" id="IPR007329">
    <property type="entry name" value="FMN-bd"/>
</dbReference>
<feature type="chain" id="PRO_5038879286" evidence="2">
    <location>
        <begin position="28"/>
        <end position="174"/>
    </location>
</feature>
<keyword evidence="4" id="KW-0449">Lipoprotein</keyword>
<comment type="caution">
    <text evidence="4">The sequence shown here is derived from an EMBL/GenBank/DDBJ whole genome shotgun (WGS) entry which is preliminary data.</text>
</comment>
<dbReference type="EMBL" id="JGZI01000008">
    <property type="protein sequence ID" value="KFI82926.1"/>
    <property type="molecule type" value="Genomic_DNA"/>
</dbReference>
<evidence type="ECO:0000313" key="5">
    <source>
        <dbReference type="Proteomes" id="UP000029050"/>
    </source>
</evidence>
<feature type="compositionally biased region" description="Low complexity" evidence="1">
    <location>
        <begin position="42"/>
        <end position="72"/>
    </location>
</feature>
<feature type="region of interest" description="Disordered" evidence="1">
    <location>
        <begin position="35"/>
        <end position="95"/>
    </location>
</feature>
<gene>
    <name evidence="4" type="ORF">BPSY_0717</name>
</gene>
<reference evidence="4 5" key="1">
    <citation type="submission" date="2014-03" db="EMBL/GenBank/DDBJ databases">
        <title>Genomics of Bifidobacteria.</title>
        <authorList>
            <person name="Ventura M."/>
            <person name="Milani C."/>
            <person name="Lugli G.A."/>
        </authorList>
    </citation>
    <scope>NUCLEOTIDE SEQUENCE [LARGE SCALE GENOMIC DNA]</scope>
    <source>
        <strain evidence="4 5">LMG 21775</strain>
    </source>
</reference>
<organism evidence="4 5">
    <name type="scientific">Bifidobacterium psychraerophilum</name>
    <dbReference type="NCBI Taxonomy" id="218140"/>
    <lineage>
        <taxon>Bacteria</taxon>
        <taxon>Bacillati</taxon>
        <taxon>Actinomycetota</taxon>
        <taxon>Actinomycetes</taxon>
        <taxon>Bifidobacteriales</taxon>
        <taxon>Bifidobacteriaceae</taxon>
        <taxon>Bifidobacterium</taxon>
    </lineage>
</organism>
<keyword evidence="2" id="KW-0732">Signal</keyword>
<sequence length="174" mass="17509">MARLNGRSQRAASMAALGLVAASALLAGCGEPSAVPMDDEYAGSGDESSSAASSGASDSSSSAASGSEASSSKTDSGRYKDGTYAVKGEYGPVGEDTIDVSVTVSSGLVSDVQVVGHPFTTISKKHQDAFIKAIPGVVKGKALKTLKVDKVAGASWTSEAFNKALEVAREQASE</sequence>
<dbReference type="GO" id="GO:0010181">
    <property type="term" value="F:FMN binding"/>
    <property type="evidence" value="ECO:0007669"/>
    <property type="project" value="InterPro"/>
</dbReference>
<dbReference type="eggNOG" id="COG3976">
    <property type="taxonomic scope" value="Bacteria"/>
</dbReference>
<dbReference type="Gene3D" id="3.90.1010.20">
    <property type="match status" value="1"/>
</dbReference>
<proteinExistence type="predicted"/>
<dbReference type="GO" id="GO:0016020">
    <property type="term" value="C:membrane"/>
    <property type="evidence" value="ECO:0007669"/>
    <property type="project" value="InterPro"/>
</dbReference>
<accession>A0A087CI26</accession>
<dbReference type="AlphaFoldDB" id="A0A087CI26"/>
<dbReference type="Proteomes" id="UP000029050">
    <property type="component" value="Unassembled WGS sequence"/>
</dbReference>
<evidence type="ECO:0000259" key="3">
    <source>
        <dbReference type="SMART" id="SM00900"/>
    </source>
</evidence>